<evidence type="ECO:0000256" key="8">
    <source>
        <dbReference type="ARBA" id="ARBA00022741"/>
    </source>
</evidence>
<feature type="domain" description="Histidine kinase" evidence="16">
    <location>
        <begin position="467"/>
        <end position="578"/>
    </location>
</feature>
<organism evidence="18 19">
    <name type="scientific">Paenibacillus faecis</name>
    <dbReference type="NCBI Taxonomy" id="862114"/>
    <lineage>
        <taxon>Bacteria</taxon>
        <taxon>Bacillati</taxon>
        <taxon>Bacillota</taxon>
        <taxon>Bacilli</taxon>
        <taxon>Bacillales</taxon>
        <taxon>Paenibacillaceae</taxon>
        <taxon>Paenibacillus</taxon>
    </lineage>
</organism>
<keyword evidence="7 15" id="KW-0812">Transmembrane</keyword>
<dbReference type="SUPFAM" id="SSF158472">
    <property type="entry name" value="HAMP domain-like"/>
    <property type="match status" value="1"/>
</dbReference>
<feature type="transmembrane region" description="Helical" evidence="15">
    <location>
        <begin position="279"/>
        <end position="299"/>
    </location>
</feature>
<evidence type="ECO:0000256" key="3">
    <source>
        <dbReference type="ARBA" id="ARBA00012438"/>
    </source>
</evidence>
<dbReference type="GO" id="GO:0000155">
    <property type="term" value="F:phosphorelay sensor kinase activity"/>
    <property type="evidence" value="ECO:0007669"/>
    <property type="project" value="InterPro"/>
</dbReference>
<evidence type="ECO:0000256" key="13">
    <source>
        <dbReference type="ARBA" id="ARBA00023136"/>
    </source>
</evidence>
<comment type="subcellular location">
    <subcellularLocation>
        <location evidence="2">Cell membrane</location>
        <topology evidence="2">Multi-pass membrane protein</topology>
    </subcellularLocation>
</comment>
<dbReference type="EMBL" id="VSDO01000001">
    <property type="protein sequence ID" value="TYA14569.1"/>
    <property type="molecule type" value="Genomic_DNA"/>
</dbReference>
<dbReference type="Pfam" id="PF06580">
    <property type="entry name" value="His_kinase"/>
    <property type="match status" value="1"/>
</dbReference>
<protein>
    <recommendedName>
        <fullName evidence="3">histidine kinase</fullName>
        <ecNumber evidence="3">2.7.13.3</ecNumber>
    </recommendedName>
</protein>
<keyword evidence="10" id="KW-0067">ATP-binding</keyword>
<evidence type="ECO:0000256" key="7">
    <source>
        <dbReference type="ARBA" id="ARBA00022692"/>
    </source>
</evidence>
<dbReference type="InterPro" id="IPR003594">
    <property type="entry name" value="HATPase_dom"/>
</dbReference>
<evidence type="ECO:0000256" key="14">
    <source>
        <dbReference type="SAM" id="Coils"/>
    </source>
</evidence>
<keyword evidence="8" id="KW-0547">Nucleotide-binding</keyword>
<keyword evidence="12" id="KW-0902">Two-component regulatory system</keyword>
<proteinExistence type="predicted"/>
<dbReference type="InterPro" id="IPR050640">
    <property type="entry name" value="Bact_2-comp_sensor_kinase"/>
</dbReference>
<dbReference type="GO" id="GO:0005524">
    <property type="term" value="F:ATP binding"/>
    <property type="evidence" value="ECO:0007669"/>
    <property type="project" value="UniProtKB-KW"/>
</dbReference>
<comment type="caution">
    <text evidence="18">The sequence shown here is derived from an EMBL/GenBank/DDBJ whole genome shotgun (WGS) entry which is preliminary data.</text>
</comment>
<evidence type="ECO:0000256" key="6">
    <source>
        <dbReference type="ARBA" id="ARBA00022679"/>
    </source>
</evidence>
<evidence type="ECO:0000256" key="9">
    <source>
        <dbReference type="ARBA" id="ARBA00022777"/>
    </source>
</evidence>
<dbReference type="InterPro" id="IPR003660">
    <property type="entry name" value="HAMP_dom"/>
</dbReference>
<keyword evidence="11 15" id="KW-1133">Transmembrane helix</keyword>
<dbReference type="Pfam" id="PF00672">
    <property type="entry name" value="HAMP"/>
    <property type="match status" value="1"/>
</dbReference>
<evidence type="ECO:0000259" key="17">
    <source>
        <dbReference type="PROSITE" id="PS50885"/>
    </source>
</evidence>
<feature type="coiled-coil region" evidence="14">
    <location>
        <begin position="345"/>
        <end position="377"/>
    </location>
</feature>
<dbReference type="Pfam" id="PF02518">
    <property type="entry name" value="HATPase_c"/>
    <property type="match status" value="1"/>
</dbReference>
<dbReference type="OrthoDB" id="9776552at2"/>
<dbReference type="PANTHER" id="PTHR34220:SF11">
    <property type="entry name" value="SENSOR PROTEIN KINASE HPTS"/>
    <property type="match status" value="1"/>
</dbReference>
<dbReference type="GO" id="GO:0005886">
    <property type="term" value="C:plasma membrane"/>
    <property type="evidence" value="ECO:0007669"/>
    <property type="project" value="UniProtKB-SubCell"/>
</dbReference>
<keyword evidence="14" id="KW-0175">Coiled coil</keyword>
<evidence type="ECO:0000256" key="1">
    <source>
        <dbReference type="ARBA" id="ARBA00000085"/>
    </source>
</evidence>
<dbReference type="CDD" id="cd06225">
    <property type="entry name" value="HAMP"/>
    <property type="match status" value="1"/>
</dbReference>
<gene>
    <name evidence="18" type="ORF">FRY98_02455</name>
</gene>
<feature type="transmembrane region" description="Helical" evidence="15">
    <location>
        <begin position="7"/>
        <end position="27"/>
    </location>
</feature>
<evidence type="ECO:0000256" key="11">
    <source>
        <dbReference type="ARBA" id="ARBA00022989"/>
    </source>
</evidence>
<sequence length="588" mass="66878">MSIVRKIILGYVILIFIPVVTFGYYYYVQIYANLTQQFVESRQKILEQAKANMKADLTRIDSIHRLLQYNPYVTDYLGGIYESDSDSIYAYNRYISPIITQSLYANPEIEMFRIYTTKERVLQITDRFIDISALDPQSKEIAGLLKPGQGGWGVPEPGAREPGLVFYQNIYNPDFTEVIGLLELRVSGGLIRKFYNAAGGEGNWNAFLLPKQGGLPAAEGAIAGMDDETWKQLGSNDTKAYFINRKTIVNQLYIEELDVRVVVTGKVNEVFHAVKRKEIILISTIALLLGALSLAYYTLASTITKRILRLARHMRNLSDDNMKQYISKYDRPNRQDEIGFLTMTYNSMIRRMDELINNVHRAELRNKEAAYKVLQAQIKPHFLYNTLETIRMLAESNNDKEVADISYWFGKLMRYSLSSKEDQTVLAREIETVVFYLNIHKMRLQNRLSYEIDIAVDAEQIACPRFILQPLIENSIIHGASATLRPVHIRLQASETADEIRIRVSDSGIGIPEDRLHRLRSRLTEGSDAHSVQEMEGGVGLINVNERVKSFFGGASHLALDSEQGRGTCLTIIISKGRRVDDEIIDCG</sequence>
<dbReference type="PROSITE" id="PS50885">
    <property type="entry name" value="HAMP"/>
    <property type="match status" value="1"/>
</dbReference>
<keyword evidence="9 18" id="KW-0418">Kinase</keyword>
<dbReference type="SMART" id="SM00304">
    <property type="entry name" value="HAMP"/>
    <property type="match status" value="1"/>
</dbReference>
<feature type="domain" description="HAMP" evidence="17">
    <location>
        <begin position="301"/>
        <end position="357"/>
    </location>
</feature>
<dbReference type="InterPro" id="IPR036890">
    <property type="entry name" value="HATPase_C_sf"/>
</dbReference>
<evidence type="ECO:0000313" key="18">
    <source>
        <dbReference type="EMBL" id="TYA14569.1"/>
    </source>
</evidence>
<evidence type="ECO:0000259" key="16">
    <source>
        <dbReference type="PROSITE" id="PS50109"/>
    </source>
</evidence>
<dbReference type="SUPFAM" id="SSF55874">
    <property type="entry name" value="ATPase domain of HSP90 chaperone/DNA topoisomerase II/histidine kinase"/>
    <property type="match status" value="1"/>
</dbReference>
<dbReference type="InterPro" id="IPR010559">
    <property type="entry name" value="Sig_transdc_His_kin_internal"/>
</dbReference>
<keyword evidence="19" id="KW-1185">Reference proteome</keyword>
<evidence type="ECO:0000256" key="15">
    <source>
        <dbReference type="SAM" id="Phobius"/>
    </source>
</evidence>
<evidence type="ECO:0000256" key="4">
    <source>
        <dbReference type="ARBA" id="ARBA00022475"/>
    </source>
</evidence>
<evidence type="ECO:0000313" key="19">
    <source>
        <dbReference type="Proteomes" id="UP000325218"/>
    </source>
</evidence>
<dbReference type="EC" id="2.7.13.3" evidence="3"/>
<evidence type="ECO:0000256" key="2">
    <source>
        <dbReference type="ARBA" id="ARBA00004651"/>
    </source>
</evidence>
<dbReference type="PROSITE" id="PS50109">
    <property type="entry name" value="HIS_KIN"/>
    <property type="match status" value="1"/>
</dbReference>
<dbReference type="Gene3D" id="6.10.340.10">
    <property type="match status" value="1"/>
</dbReference>
<reference evidence="18 19" key="1">
    <citation type="submission" date="2019-08" db="EMBL/GenBank/DDBJ databases">
        <title>Genome sequencing of Paenibacillus faecis DSM 23593(T).</title>
        <authorList>
            <person name="Kook J.-K."/>
            <person name="Park S.-N."/>
            <person name="Lim Y.K."/>
        </authorList>
    </citation>
    <scope>NUCLEOTIDE SEQUENCE [LARGE SCALE GENOMIC DNA]</scope>
    <source>
        <strain evidence="18 19">DSM 23593</strain>
    </source>
</reference>
<dbReference type="Proteomes" id="UP000325218">
    <property type="component" value="Unassembled WGS sequence"/>
</dbReference>
<dbReference type="RefSeq" id="WP_148450164.1">
    <property type="nucleotide sequence ID" value="NZ_VSDO01000001.1"/>
</dbReference>
<comment type="catalytic activity">
    <reaction evidence="1">
        <text>ATP + protein L-histidine = ADP + protein N-phospho-L-histidine.</text>
        <dbReference type="EC" id="2.7.13.3"/>
    </reaction>
</comment>
<keyword evidence="6" id="KW-0808">Transferase</keyword>
<name>A0A5D0CX31_9BACL</name>
<dbReference type="PANTHER" id="PTHR34220">
    <property type="entry name" value="SENSOR HISTIDINE KINASE YPDA"/>
    <property type="match status" value="1"/>
</dbReference>
<keyword evidence="13 15" id="KW-0472">Membrane</keyword>
<dbReference type="SMART" id="SM00387">
    <property type="entry name" value="HATPase_c"/>
    <property type="match status" value="1"/>
</dbReference>
<evidence type="ECO:0000256" key="10">
    <source>
        <dbReference type="ARBA" id="ARBA00022840"/>
    </source>
</evidence>
<evidence type="ECO:0000256" key="5">
    <source>
        <dbReference type="ARBA" id="ARBA00022553"/>
    </source>
</evidence>
<accession>A0A5D0CX31</accession>
<keyword evidence="4" id="KW-1003">Cell membrane</keyword>
<evidence type="ECO:0000256" key="12">
    <source>
        <dbReference type="ARBA" id="ARBA00023012"/>
    </source>
</evidence>
<dbReference type="Gene3D" id="3.30.565.10">
    <property type="entry name" value="Histidine kinase-like ATPase, C-terminal domain"/>
    <property type="match status" value="1"/>
</dbReference>
<dbReference type="AlphaFoldDB" id="A0A5D0CX31"/>
<dbReference type="InterPro" id="IPR005467">
    <property type="entry name" value="His_kinase_dom"/>
</dbReference>
<keyword evidence="5" id="KW-0597">Phosphoprotein</keyword>